<comment type="caution">
    <text evidence="1">The sequence shown here is derived from an EMBL/GenBank/DDBJ whole genome shotgun (WGS) entry which is preliminary data.</text>
</comment>
<dbReference type="AlphaFoldDB" id="A0A644XYT4"/>
<evidence type="ECO:0000313" key="1">
    <source>
        <dbReference type="EMBL" id="MPM21422.1"/>
    </source>
</evidence>
<protein>
    <submittedName>
        <fullName evidence="1">Uncharacterized protein</fullName>
    </submittedName>
</protein>
<accession>A0A644XYT4</accession>
<gene>
    <name evidence="1" type="ORF">SDC9_67866</name>
</gene>
<proteinExistence type="predicted"/>
<name>A0A644XYT4_9ZZZZ</name>
<reference evidence="1" key="1">
    <citation type="submission" date="2019-08" db="EMBL/GenBank/DDBJ databases">
        <authorList>
            <person name="Kucharzyk K."/>
            <person name="Murdoch R.W."/>
            <person name="Higgins S."/>
            <person name="Loffler F."/>
        </authorList>
    </citation>
    <scope>NUCLEOTIDE SEQUENCE</scope>
</reference>
<organism evidence="1">
    <name type="scientific">bioreactor metagenome</name>
    <dbReference type="NCBI Taxonomy" id="1076179"/>
    <lineage>
        <taxon>unclassified sequences</taxon>
        <taxon>metagenomes</taxon>
        <taxon>ecological metagenomes</taxon>
    </lineage>
</organism>
<sequence>MDVHAGKIVDDQTFHLGEYPIQGVAGGKSPMGLQHFHQMMEIDESRRFSLPAQSVAQSDGDLLLAAIGRTVENKIRFSVPVDETIERHERIIHLLVRL</sequence>
<dbReference type="EMBL" id="VSSQ01003587">
    <property type="protein sequence ID" value="MPM21422.1"/>
    <property type="molecule type" value="Genomic_DNA"/>
</dbReference>